<dbReference type="FunFam" id="3.20.20.150:FF:000001">
    <property type="entry name" value="Probable endonuclease 4"/>
    <property type="match status" value="1"/>
</dbReference>
<evidence type="ECO:0000256" key="5">
    <source>
        <dbReference type="ARBA" id="ARBA00022763"/>
    </source>
</evidence>
<name>A0A9P3GQK6_9APHY</name>
<dbReference type="NCBIfam" id="NF002199">
    <property type="entry name" value="PRK01060.1-4"/>
    <property type="match status" value="1"/>
</dbReference>
<comment type="similarity">
    <text evidence="2">Belongs to the AP endonuclease 2 family.</text>
</comment>
<dbReference type="SMART" id="SM00518">
    <property type="entry name" value="AP2Ec"/>
    <property type="match status" value="1"/>
</dbReference>
<accession>A0A9P3GQK6</accession>
<dbReference type="GO" id="GO:0003906">
    <property type="term" value="F:DNA-(apurinic or apyrimidinic site) endonuclease activity"/>
    <property type="evidence" value="ECO:0007669"/>
    <property type="project" value="TreeGrafter"/>
</dbReference>
<dbReference type="EMBL" id="BPQB01000076">
    <property type="protein sequence ID" value="GJE97725.1"/>
    <property type="molecule type" value="Genomic_DNA"/>
</dbReference>
<evidence type="ECO:0000259" key="10">
    <source>
        <dbReference type="Pfam" id="PF01261"/>
    </source>
</evidence>
<keyword evidence="11" id="KW-0540">Nuclease</keyword>
<evidence type="ECO:0000256" key="6">
    <source>
        <dbReference type="ARBA" id="ARBA00022801"/>
    </source>
</evidence>
<comment type="caution">
    <text evidence="11">The sequence shown here is derived from an EMBL/GenBank/DDBJ whole genome shotgun (WGS) entry which is preliminary data.</text>
</comment>
<evidence type="ECO:0000313" key="12">
    <source>
        <dbReference type="Proteomes" id="UP000703269"/>
    </source>
</evidence>
<reference evidence="11 12" key="1">
    <citation type="submission" date="2021-08" db="EMBL/GenBank/DDBJ databases">
        <title>Draft Genome Sequence of Phanerochaete sordida strain YK-624.</title>
        <authorList>
            <person name="Mori T."/>
            <person name="Dohra H."/>
            <person name="Suzuki T."/>
            <person name="Kawagishi H."/>
            <person name="Hirai H."/>
        </authorList>
    </citation>
    <scope>NUCLEOTIDE SEQUENCE [LARGE SCALE GENOMIC DNA]</scope>
    <source>
        <strain evidence="11 12">YK-624</strain>
    </source>
</reference>
<keyword evidence="5" id="KW-0227">DNA damage</keyword>
<evidence type="ECO:0000256" key="2">
    <source>
        <dbReference type="ARBA" id="ARBA00005340"/>
    </source>
</evidence>
<dbReference type="PROSITE" id="PS00730">
    <property type="entry name" value="AP_NUCLEASE_F2_2"/>
    <property type="match status" value="1"/>
</dbReference>
<proteinExistence type="inferred from homology"/>
<dbReference type="GO" id="GO:0005739">
    <property type="term" value="C:mitochondrion"/>
    <property type="evidence" value="ECO:0007669"/>
    <property type="project" value="TreeGrafter"/>
</dbReference>
<feature type="compositionally biased region" description="Acidic residues" evidence="9">
    <location>
        <begin position="466"/>
        <end position="479"/>
    </location>
</feature>
<organism evidence="11 12">
    <name type="scientific">Phanerochaete sordida</name>
    <dbReference type="NCBI Taxonomy" id="48140"/>
    <lineage>
        <taxon>Eukaryota</taxon>
        <taxon>Fungi</taxon>
        <taxon>Dikarya</taxon>
        <taxon>Basidiomycota</taxon>
        <taxon>Agaricomycotina</taxon>
        <taxon>Agaricomycetes</taxon>
        <taxon>Polyporales</taxon>
        <taxon>Phanerochaetaceae</taxon>
        <taxon>Phanerochaete</taxon>
    </lineage>
</organism>
<dbReference type="InterPro" id="IPR013022">
    <property type="entry name" value="Xyl_isomerase-like_TIM-brl"/>
</dbReference>
<feature type="compositionally biased region" description="Basic residues" evidence="9">
    <location>
        <begin position="452"/>
        <end position="462"/>
    </location>
</feature>
<dbReference type="GO" id="GO:0005634">
    <property type="term" value="C:nucleus"/>
    <property type="evidence" value="ECO:0007669"/>
    <property type="project" value="TreeGrafter"/>
</dbReference>
<dbReference type="OrthoDB" id="7663182at2759"/>
<dbReference type="GO" id="GO:0008081">
    <property type="term" value="F:phosphoric diester hydrolase activity"/>
    <property type="evidence" value="ECO:0007669"/>
    <property type="project" value="TreeGrafter"/>
</dbReference>
<feature type="region of interest" description="Disordered" evidence="9">
    <location>
        <begin position="66"/>
        <end position="106"/>
    </location>
</feature>
<dbReference type="Proteomes" id="UP000703269">
    <property type="component" value="Unassembled WGS sequence"/>
</dbReference>
<evidence type="ECO:0000313" key="11">
    <source>
        <dbReference type="EMBL" id="GJE97725.1"/>
    </source>
</evidence>
<evidence type="ECO:0000256" key="1">
    <source>
        <dbReference type="ARBA" id="ARBA00001947"/>
    </source>
</evidence>
<dbReference type="CDD" id="cd00019">
    <property type="entry name" value="AP2Ec"/>
    <property type="match status" value="1"/>
</dbReference>
<feature type="region of interest" description="Disordered" evidence="9">
    <location>
        <begin position="443"/>
        <end position="479"/>
    </location>
</feature>
<dbReference type="NCBIfam" id="TIGR00587">
    <property type="entry name" value="nfo"/>
    <property type="match status" value="1"/>
</dbReference>
<dbReference type="InterPro" id="IPR036237">
    <property type="entry name" value="Xyl_isomerase-like_sf"/>
</dbReference>
<keyword evidence="12" id="KW-1185">Reference proteome</keyword>
<dbReference type="HAMAP" id="MF_00152">
    <property type="entry name" value="Nfo"/>
    <property type="match status" value="1"/>
</dbReference>
<dbReference type="GO" id="GO:0008270">
    <property type="term" value="F:zinc ion binding"/>
    <property type="evidence" value="ECO:0007669"/>
    <property type="project" value="InterPro"/>
</dbReference>
<dbReference type="Gene3D" id="3.20.20.150">
    <property type="entry name" value="Divalent-metal-dependent TIM barrel enzymes"/>
    <property type="match status" value="1"/>
</dbReference>
<feature type="compositionally biased region" description="Basic residues" evidence="9">
    <location>
        <begin position="95"/>
        <end position="104"/>
    </location>
</feature>
<dbReference type="InterPro" id="IPR018246">
    <property type="entry name" value="AP_endonuc_F2_Zn_BS"/>
</dbReference>
<sequence>MSSTVRRSSRLAASTSLAATAVVEAARTSCVTVTAVAQSSSSRAGQTRGVQYQASVSEDDIADALAGGRQKKRARRASASSDLTSLEAESSKVAPAKKTKKPRKKADVVEFTPEDFPKRPDLPWKIGPHVSAAGGVQNAVLNAASLGATAFALFLKSQRKWDSAALTPESIDSFKKRLDEFGYDCRHVMPHGNYLINLGNPDDDKRAKSYSCFVDDLKRCEQLGLLLYNFHPGSSVGQGTMENSLALIAECINRAHKETDRVITVIETMVGAGSVVGSKFSEIGQIIAQVEDKSRVGVCIDTCHVFSAGYDIRTKEGWDATMAEFERDIGLNYLRGMHINDSKAPLASRKDRHENIGLGHLGLRAFAHIVNDARTRDIPLILETPAFAPAAGAQLRPGEGWDVWSTEVRVLQRLAGAYERADETVDLEAWTDEIRAAVKKASAKAADDAAAKKQRVKKRAKKAKGEDEDEAGDDSCEEL</sequence>
<dbReference type="PANTHER" id="PTHR21445">
    <property type="entry name" value="ENDONUCLEASE IV ENDODEOXYRIBONUCLEASE IV"/>
    <property type="match status" value="1"/>
</dbReference>
<feature type="domain" description="Xylose isomerase-like TIM barrel" evidence="10">
    <location>
        <begin position="142"/>
        <end position="388"/>
    </location>
</feature>
<dbReference type="GO" id="GO:0003677">
    <property type="term" value="F:DNA binding"/>
    <property type="evidence" value="ECO:0007669"/>
    <property type="project" value="InterPro"/>
</dbReference>
<keyword evidence="8" id="KW-0234">DNA repair</keyword>
<keyword evidence="11" id="KW-0255">Endonuclease</keyword>
<evidence type="ECO:0000256" key="3">
    <source>
        <dbReference type="ARBA" id="ARBA00021759"/>
    </source>
</evidence>
<evidence type="ECO:0000256" key="4">
    <source>
        <dbReference type="ARBA" id="ARBA00022723"/>
    </source>
</evidence>
<dbReference type="Pfam" id="PF01261">
    <property type="entry name" value="AP_endonuc_2"/>
    <property type="match status" value="1"/>
</dbReference>
<dbReference type="PROSITE" id="PS00731">
    <property type="entry name" value="AP_NUCLEASE_F2_3"/>
    <property type="match status" value="1"/>
</dbReference>
<keyword evidence="6" id="KW-0378">Hydrolase</keyword>
<evidence type="ECO:0000256" key="9">
    <source>
        <dbReference type="SAM" id="MobiDB-lite"/>
    </source>
</evidence>
<gene>
    <name evidence="11" type="ORF">PsYK624_139460</name>
</gene>
<dbReference type="AlphaFoldDB" id="A0A9P3GQK6"/>
<protein>
    <recommendedName>
        <fullName evidence="3">Apurinic-apyrimidinic endonuclease 1</fullName>
    </recommendedName>
</protein>
<dbReference type="SUPFAM" id="SSF51658">
    <property type="entry name" value="Xylose isomerase-like"/>
    <property type="match status" value="1"/>
</dbReference>
<dbReference type="InterPro" id="IPR001719">
    <property type="entry name" value="AP_endonuc_2"/>
</dbReference>
<dbReference type="PROSITE" id="PS00729">
    <property type="entry name" value="AP_NUCLEASE_F2_1"/>
    <property type="match status" value="1"/>
</dbReference>
<dbReference type="GO" id="GO:0006284">
    <property type="term" value="P:base-excision repair"/>
    <property type="evidence" value="ECO:0007669"/>
    <property type="project" value="TreeGrafter"/>
</dbReference>
<comment type="cofactor">
    <cofactor evidence="1">
        <name>Zn(2+)</name>
        <dbReference type="ChEBI" id="CHEBI:29105"/>
    </cofactor>
</comment>
<keyword evidence="7" id="KW-0862">Zinc</keyword>
<dbReference type="PROSITE" id="PS51432">
    <property type="entry name" value="AP_NUCLEASE_F2_4"/>
    <property type="match status" value="1"/>
</dbReference>
<keyword evidence="4" id="KW-0479">Metal-binding</keyword>
<dbReference type="PANTHER" id="PTHR21445:SF0">
    <property type="entry name" value="APURINIC-APYRIMIDINIC ENDONUCLEASE"/>
    <property type="match status" value="1"/>
</dbReference>
<evidence type="ECO:0000256" key="8">
    <source>
        <dbReference type="ARBA" id="ARBA00023204"/>
    </source>
</evidence>
<evidence type="ECO:0000256" key="7">
    <source>
        <dbReference type="ARBA" id="ARBA00022833"/>
    </source>
</evidence>